<keyword evidence="2" id="KW-0677">Repeat</keyword>
<dbReference type="UniPathway" id="UPA00143"/>
<keyword evidence="5" id="KW-1185">Reference proteome</keyword>
<dbReference type="AlphaFoldDB" id="A0A0L7LPL1"/>
<organism evidence="4 5">
    <name type="scientific">Operophtera brumata</name>
    <name type="common">Winter moth</name>
    <name type="synonym">Phalaena brumata</name>
    <dbReference type="NCBI Taxonomy" id="104452"/>
    <lineage>
        <taxon>Eukaryota</taxon>
        <taxon>Metazoa</taxon>
        <taxon>Ecdysozoa</taxon>
        <taxon>Arthropoda</taxon>
        <taxon>Hexapoda</taxon>
        <taxon>Insecta</taxon>
        <taxon>Pterygota</taxon>
        <taxon>Neoptera</taxon>
        <taxon>Endopterygota</taxon>
        <taxon>Lepidoptera</taxon>
        <taxon>Glossata</taxon>
        <taxon>Ditrysia</taxon>
        <taxon>Geometroidea</taxon>
        <taxon>Geometridae</taxon>
        <taxon>Larentiinae</taxon>
        <taxon>Operophtera</taxon>
    </lineage>
</organism>
<sequence>YDPERDTWTSVASMSTARLGVGAAVVNRLLYAVGGFDGARRITSVECYHPENNRWTEVAPMHVARSGAGESHYHTGRSHSSTARAASPPSSATTPRTTAGPRSRLCTWRAAARVSRTIIQAVVTGVAAWNQFIYVVGGYDGSQQLASVERYDTERDTWESVASVQVARSALSLTVLDNKLYALEVYDPTTNLWSAGSALTSVRSGHASAVCYQHVTPHTDHCDQLPAVIKKLGKRPSSSNTSNASSSTSTASLTRSDDIPMANNIIGTLSNPRNPSDCM</sequence>
<dbReference type="GO" id="GO:0016567">
    <property type="term" value="P:protein ubiquitination"/>
    <property type="evidence" value="ECO:0007669"/>
    <property type="project" value="UniProtKB-UniPathway"/>
</dbReference>
<dbReference type="InterPro" id="IPR006652">
    <property type="entry name" value="Kelch_1"/>
</dbReference>
<evidence type="ECO:0000256" key="3">
    <source>
        <dbReference type="SAM" id="MobiDB-lite"/>
    </source>
</evidence>
<feature type="region of interest" description="Disordered" evidence="3">
    <location>
        <begin position="67"/>
        <end position="103"/>
    </location>
</feature>
<feature type="compositionally biased region" description="Low complexity" evidence="3">
    <location>
        <begin position="237"/>
        <end position="252"/>
    </location>
</feature>
<comment type="caution">
    <text evidence="4">The sequence shown here is derived from an EMBL/GenBank/DDBJ whole genome shotgun (WGS) entry which is preliminary data.</text>
</comment>
<dbReference type="Gene3D" id="2.120.10.80">
    <property type="entry name" value="Kelch-type beta propeller"/>
    <property type="match status" value="1"/>
</dbReference>
<dbReference type="SUPFAM" id="SSF50965">
    <property type="entry name" value="Galactose oxidase, central domain"/>
    <property type="match status" value="1"/>
</dbReference>
<dbReference type="STRING" id="104452.A0A0L7LPL1"/>
<evidence type="ECO:0000256" key="1">
    <source>
        <dbReference type="ARBA" id="ARBA00022441"/>
    </source>
</evidence>
<feature type="compositionally biased region" description="Low complexity" evidence="3">
    <location>
        <begin position="78"/>
        <end position="103"/>
    </location>
</feature>
<dbReference type="PANTHER" id="PTHR45632">
    <property type="entry name" value="LD33804P"/>
    <property type="match status" value="1"/>
</dbReference>
<dbReference type="InterPro" id="IPR015915">
    <property type="entry name" value="Kelch-typ_b-propeller"/>
</dbReference>
<evidence type="ECO:0000256" key="2">
    <source>
        <dbReference type="ARBA" id="ARBA00022737"/>
    </source>
</evidence>
<dbReference type="InterPro" id="IPR011043">
    <property type="entry name" value="Gal_Oxase/kelch_b-propeller"/>
</dbReference>
<dbReference type="SMART" id="SM00612">
    <property type="entry name" value="Kelch"/>
    <property type="match status" value="4"/>
</dbReference>
<feature type="non-terminal residue" evidence="4">
    <location>
        <position position="1"/>
    </location>
</feature>
<gene>
    <name evidence="4" type="ORF">OBRU01_04243</name>
</gene>
<dbReference type="EMBL" id="JTDY01000398">
    <property type="protein sequence ID" value="KOB77367.1"/>
    <property type="molecule type" value="Genomic_DNA"/>
</dbReference>
<reference evidence="4 5" key="1">
    <citation type="journal article" date="2015" name="Genome Biol. Evol.">
        <title>The genome of winter moth (Operophtera brumata) provides a genomic perspective on sexual dimorphism and phenology.</title>
        <authorList>
            <person name="Derks M.F."/>
            <person name="Smit S."/>
            <person name="Salis L."/>
            <person name="Schijlen E."/>
            <person name="Bossers A."/>
            <person name="Mateman C."/>
            <person name="Pijl A.S."/>
            <person name="de Ridder D."/>
            <person name="Groenen M.A."/>
            <person name="Visser M.E."/>
            <person name="Megens H.J."/>
        </authorList>
    </citation>
    <scope>NUCLEOTIDE SEQUENCE [LARGE SCALE GENOMIC DNA]</scope>
    <source>
        <strain evidence="4">WM2013NL</strain>
        <tissue evidence="4">Head and thorax</tissue>
    </source>
</reference>
<feature type="region of interest" description="Disordered" evidence="3">
    <location>
        <begin position="233"/>
        <end position="255"/>
    </location>
</feature>
<dbReference type="Proteomes" id="UP000037510">
    <property type="component" value="Unassembled WGS sequence"/>
</dbReference>
<accession>A0A0L7LPL1</accession>
<dbReference type="PANTHER" id="PTHR45632:SF3">
    <property type="entry name" value="KELCH-LIKE PROTEIN 32"/>
    <property type="match status" value="1"/>
</dbReference>
<evidence type="ECO:0000313" key="5">
    <source>
        <dbReference type="Proteomes" id="UP000037510"/>
    </source>
</evidence>
<name>A0A0L7LPL1_OPEBR</name>
<keyword evidence="1" id="KW-0880">Kelch repeat</keyword>
<dbReference type="Pfam" id="PF01344">
    <property type="entry name" value="Kelch_1"/>
    <property type="match status" value="2"/>
</dbReference>
<evidence type="ECO:0000313" key="4">
    <source>
        <dbReference type="EMBL" id="KOB77367.1"/>
    </source>
</evidence>
<proteinExistence type="predicted"/>
<protein>
    <submittedName>
        <fullName evidence="4">Actin binding protein</fullName>
    </submittedName>
</protein>